<dbReference type="Gene3D" id="3.40.630.10">
    <property type="entry name" value="Zn peptidases"/>
    <property type="match status" value="1"/>
</dbReference>
<name>A0A7C3ELC4_9SPIR</name>
<sequence length="398" mass="42736">MNIFSRIKNTISNAFKQLLGVSKTVLDSLTKSKHPLAERILSDALQLSGIPSPTEKEEARSTFIVERLGNLGVQGTLDESGHLLARLPCSVAENVKPILLVASLPSEHWHPTASLGRLDTEKAYGTGLADSIGPATLLAVAEAVKTGMLRCNRDLLLLFTATPPNKVPGDLFNTLIHGTDTVPDAVFSIRGLSLGAIHTSYRGTYHIRVTLILEDSEDTEPRYSAVDAITQLAQSLSLVQWDDKGATSSAVSRIEAGFGFGKHPTEGLVEIELYSSDPAVLDMAMKAAVATAEKTAVQFKAKAQVDVVSSIPVGNAEVNQRIIKLLTAIMKDLHIKIKEKPAVSAVSYFTTLGIPALVIGMARGHIGLDSDEIEVESLELGRKVLFALLEKFPKEGTL</sequence>
<dbReference type="AlphaFoldDB" id="A0A7C3ELC4"/>
<gene>
    <name evidence="1" type="ORF">ENS59_10125</name>
</gene>
<proteinExistence type="predicted"/>
<reference evidence="1" key="1">
    <citation type="journal article" date="2020" name="mSystems">
        <title>Genome- and Community-Level Interaction Insights into Carbon Utilization and Element Cycling Functions of Hydrothermarchaeota in Hydrothermal Sediment.</title>
        <authorList>
            <person name="Zhou Z."/>
            <person name="Liu Y."/>
            <person name="Xu W."/>
            <person name="Pan J."/>
            <person name="Luo Z.H."/>
            <person name="Li M."/>
        </authorList>
    </citation>
    <scope>NUCLEOTIDE SEQUENCE [LARGE SCALE GENOMIC DNA]</scope>
    <source>
        <strain evidence="1">SpSt-503</strain>
    </source>
</reference>
<organism evidence="1">
    <name type="scientific">Gracilinema caldarium</name>
    <dbReference type="NCBI Taxonomy" id="215591"/>
    <lineage>
        <taxon>Bacteria</taxon>
        <taxon>Pseudomonadati</taxon>
        <taxon>Spirochaetota</taxon>
        <taxon>Spirochaetia</taxon>
        <taxon>Spirochaetales</taxon>
        <taxon>Breznakiellaceae</taxon>
        <taxon>Gracilinema</taxon>
    </lineage>
</organism>
<accession>A0A7C3ELC4</accession>
<protein>
    <submittedName>
        <fullName evidence="1">Uncharacterized protein</fullName>
    </submittedName>
</protein>
<dbReference type="Gene3D" id="3.30.70.360">
    <property type="match status" value="1"/>
</dbReference>
<comment type="caution">
    <text evidence="1">The sequence shown here is derived from an EMBL/GenBank/DDBJ whole genome shotgun (WGS) entry which is preliminary data.</text>
</comment>
<dbReference type="EMBL" id="DSVL01000310">
    <property type="protein sequence ID" value="HFH29849.1"/>
    <property type="molecule type" value="Genomic_DNA"/>
</dbReference>
<dbReference type="SUPFAM" id="SSF53187">
    <property type="entry name" value="Zn-dependent exopeptidases"/>
    <property type="match status" value="1"/>
</dbReference>
<evidence type="ECO:0000313" key="1">
    <source>
        <dbReference type="EMBL" id="HFH29849.1"/>
    </source>
</evidence>